<dbReference type="AlphaFoldDB" id="A0AAE3M155"/>
<protein>
    <submittedName>
        <fullName evidence="1">Uncharacterized protein</fullName>
    </submittedName>
</protein>
<dbReference type="EMBL" id="JAPDPJ010000001">
    <property type="protein sequence ID" value="MCW3784902.1"/>
    <property type="molecule type" value="Genomic_DNA"/>
</dbReference>
<comment type="caution">
    <text evidence="1">The sequence shown here is derived from an EMBL/GenBank/DDBJ whole genome shotgun (WGS) entry which is preliminary data.</text>
</comment>
<gene>
    <name evidence="1" type="ORF">OM075_00415</name>
</gene>
<reference evidence="1" key="1">
    <citation type="submission" date="2022-10" db="EMBL/GenBank/DDBJ databases">
        <authorList>
            <person name="Yu W.X."/>
        </authorList>
    </citation>
    <scope>NUCLEOTIDE SEQUENCE</scope>
    <source>
        <strain evidence="1">AAT</strain>
    </source>
</reference>
<keyword evidence="2" id="KW-1185">Reference proteome</keyword>
<dbReference type="RefSeq" id="WP_301188473.1">
    <property type="nucleotide sequence ID" value="NZ_JAPDPJ010000001.1"/>
</dbReference>
<name>A0AAE3M155_9BACT</name>
<organism evidence="1 2">
    <name type="scientific">Plebeiibacterium sediminum</name>
    <dbReference type="NCBI Taxonomy" id="2992112"/>
    <lineage>
        <taxon>Bacteria</taxon>
        <taxon>Pseudomonadati</taxon>
        <taxon>Bacteroidota</taxon>
        <taxon>Bacteroidia</taxon>
        <taxon>Marinilabiliales</taxon>
        <taxon>Marinilabiliaceae</taxon>
        <taxon>Plebeiibacterium</taxon>
    </lineage>
</organism>
<sequence length="238" mass="27388">MKGILFKPDMIAAIDSGQKTMTRRVESCLSDFNDDPNAYNFEKILYSNKLGYSNAFFAPESKTCLLGKRPKYETGDIIYIREPFRVPRDFDSLSPANITAAPIEYKYGGTKNCIGNKILNPGKWRSPLHLPVKFARKFLKITDVRVERLKDISDSDCISEGIKIQKENIEGVWYEKYNSPLKTLVTSDPYESFKTLWQSINGNKSWELDPWVFIYEFERCNKDGQPIEETPLASCHNN</sequence>
<evidence type="ECO:0000313" key="2">
    <source>
        <dbReference type="Proteomes" id="UP001209229"/>
    </source>
</evidence>
<dbReference type="Proteomes" id="UP001209229">
    <property type="component" value="Unassembled WGS sequence"/>
</dbReference>
<accession>A0AAE3M155</accession>
<evidence type="ECO:0000313" key="1">
    <source>
        <dbReference type="EMBL" id="MCW3784902.1"/>
    </source>
</evidence>
<proteinExistence type="predicted"/>